<dbReference type="InterPro" id="IPR005475">
    <property type="entry name" value="Transketolase-like_Pyr-bd"/>
</dbReference>
<evidence type="ECO:0000256" key="6">
    <source>
        <dbReference type="ARBA" id="ARBA00023002"/>
    </source>
</evidence>
<dbReference type="Gene3D" id="1.10.287.1150">
    <property type="entry name" value="TPP helical domain"/>
    <property type="match status" value="1"/>
</dbReference>
<dbReference type="GO" id="GO:0045252">
    <property type="term" value="C:oxoglutarate dehydrogenase complex"/>
    <property type="evidence" value="ECO:0007669"/>
    <property type="project" value="TreeGrafter"/>
</dbReference>
<dbReference type="GO" id="GO:0004591">
    <property type="term" value="F:oxoglutarate dehydrogenase (succinyl-transferring) activity"/>
    <property type="evidence" value="ECO:0007669"/>
    <property type="project" value="UniProtKB-EC"/>
</dbReference>
<dbReference type="FunFam" id="1.10.287.1150:FF:000004">
    <property type="entry name" value="2-oxoglutarate dehydrogenase E1 component"/>
    <property type="match status" value="1"/>
</dbReference>
<evidence type="ECO:0000256" key="2">
    <source>
        <dbReference type="ARBA" id="ARBA00003906"/>
    </source>
</evidence>
<evidence type="ECO:0000313" key="11">
    <source>
        <dbReference type="Proteomes" id="UP000622317"/>
    </source>
</evidence>
<sequence>MVTFATRSNADLIDLNYEKWKADPASVDEKWQAFFEGFELALTTAPAPKAPKGAAAQITSSAAKQMNVSSLIYAYRSLGHTQAKINPLDEVTPQNPNLSLEEFGLSESDLDAAFNSGHFLDGQPMKLRDLIESLKKTYCSSIGYEYIHMQNTEARRWIQSKIEPAQGSIEFSDAIKTRILRKVFAAEAFESFLHTRYTGQKRFSLEGGETLIPCLDNVLEHCGRLGIKEVVMGMAHRGRLNVLANTLKKSYEFVFEEFGEEYIPDTVGGDGDVKYHLGYEKVIETKEGHYVEIRLASNPSHLEAVNPVVEGKARARQRILNDTKRDKVLPVLIHGDAAFAGQGLVTEVLNSSQLPGYRTGGTLHIIVNNQIGFTTTPKEARSTRYCTDVAKMIEAPIFHVNGDDPLAVVYVTLLAIEYRQKFGADVVIDMYCYRKHGHNEADEPMFTNPDLYDKISKHPPVSEILTKRLIDEGTLSKEEVAKIQKEYETSLANSLDRVKKAAEAKIEVKKALAGSNAIFQPKFNFDPVETGVGRDILGTVVQGLTRLPSHIKPNRKIKRFLDTRKTAFENNEPIDWAFGEALAFGTLLNQGTPVRLSGQDSERGTFSHRHAVIHDVKSDERYIPLLNIDKDQARFCVYNSLLSEAAVLGFDFGYSLDYPRMLCIWEAQFGDFANGAQVIIDQFITSSESKWGRVSGLVMLLPHGYEGQGPEHSSARLERFLQSCAEENIQVCNMTNSAQYFHVLRRQMMREFRKPLVIMSPKSMLRLKDAASPWEDIESGSFQEILDDDKATASKTKRLILCSGKVYYDIRKKQEELKDKTTAVIRIEQLYPLHTAKLEEIAKKYSKATNLVWCQEESQNMGAYTFIAPKLEEIFKKKPAYAGRGESASPAVGVMALHKKELAQLLEDAFTL</sequence>
<name>A0A927F8X4_9BACT</name>
<dbReference type="NCBIfam" id="NF006914">
    <property type="entry name" value="PRK09404.1"/>
    <property type="match status" value="1"/>
</dbReference>
<organism evidence="10 11">
    <name type="scientific">Pelagicoccus enzymogenes</name>
    <dbReference type="NCBI Taxonomy" id="2773457"/>
    <lineage>
        <taxon>Bacteria</taxon>
        <taxon>Pseudomonadati</taxon>
        <taxon>Verrucomicrobiota</taxon>
        <taxon>Opitutia</taxon>
        <taxon>Puniceicoccales</taxon>
        <taxon>Pelagicoccaceae</taxon>
        <taxon>Pelagicoccus</taxon>
    </lineage>
</organism>
<dbReference type="InterPro" id="IPR011603">
    <property type="entry name" value="2oxoglutarate_DH_E1"/>
</dbReference>
<dbReference type="GO" id="GO:0006099">
    <property type="term" value="P:tricarboxylic acid cycle"/>
    <property type="evidence" value="ECO:0007669"/>
    <property type="project" value="TreeGrafter"/>
</dbReference>
<reference evidence="10" key="1">
    <citation type="submission" date="2020-09" db="EMBL/GenBank/DDBJ databases">
        <title>Pelagicoccus enzymogenes sp. nov. with an EPS production, isolated from marine sediment.</title>
        <authorList>
            <person name="Feng X."/>
        </authorList>
    </citation>
    <scope>NUCLEOTIDE SEQUENCE</scope>
    <source>
        <strain evidence="10">NFK12</strain>
    </source>
</reference>
<dbReference type="SMART" id="SM00861">
    <property type="entry name" value="Transket_pyr"/>
    <property type="match status" value="1"/>
</dbReference>
<dbReference type="InterPro" id="IPR042179">
    <property type="entry name" value="KGD_C_sf"/>
</dbReference>
<evidence type="ECO:0000256" key="7">
    <source>
        <dbReference type="ARBA" id="ARBA00023052"/>
    </source>
</evidence>
<dbReference type="PANTHER" id="PTHR23152">
    <property type="entry name" value="2-OXOGLUTARATE DEHYDROGENASE"/>
    <property type="match status" value="1"/>
</dbReference>
<comment type="function">
    <text evidence="2">E1 component of the 2-oxoglutarate dehydrogenase (OGDH) complex which catalyzes the decarboxylation of 2-oxoglutarate, the first step in the conversion of 2-oxoglutarate to succinyl-CoA and CO(2).</text>
</comment>
<evidence type="ECO:0000256" key="8">
    <source>
        <dbReference type="ARBA" id="ARBA00030680"/>
    </source>
</evidence>
<dbReference type="InterPro" id="IPR029061">
    <property type="entry name" value="THDP-binding"/>
</dbReference>
<dbReference type="InterPro" id="IPR032106">
    <property type="entry name" value="2-oxogl_dehyd_N"/>
</dbReference>
<evidence type="ECO:0000256" key="4">
    <source>
        <dbReference type="ARBA" id="ARBA00012280"/>
    </source>
</evidence>
<dbReference type="Pfam" id="PF16870">
    <property type="entry name" value="OxoGdeHyase_C"/>
    <property type="match status" value="1"/>
</dbReference>
<proteinExistence type="inferred from homology"/>
<dbReference type="Pfam" id="PF02779">
    <property type="entry name" value="Transket_pyr"/>
    <property type="match status" value="1"/>
</dbReference>
<dbReference type="PIRSF" id="PIRSF000157">
    <property type="entry name" value="Oxoglu_dh_E1"/>
    <property type="match status" value="1"/>
</dbReference>
<evidence type="ECO:0000259" key="9">
    <source>
        <dbReference type="SMART" id="SM00861"/>
    </source>
</evidence>
<dbReference type="CDD" id="cd02016">
    <property type="entry name" value="TPP_E1_OGDC_like"/>
    <property type="match status" value="1"/>
</dbReference>
<feature type="domain" description="Transketolase-like pyrimidine-binding" evidence="9">
    <location>
        <begin position="574"/>
        <end position="767"/>
    </location>
</feature>
<dbReference type="PANTHER" id="PTHR23152:SF4">
    <property type="entry name" value="2-OXOADIPATE DEHYDROGENASE COMPLEX COMPONENT E1"/>
    <property type="match status" value="1"/>
</dbReference>
<dbReference type="NCBIfam" id="TIGR00239">
    <property type="entry name" value="2oxo_dh_E1"/>
    <property type="match status" value="1"/>
</dbReference>
<comment type="caution">
    <text evidence="10">The sequence shown here is derived from an EMBL/GenBank/DDBJ whole genome shotgun (WGS) entry which is preliminary data.</text>
</comment>
<evidence type="ECO:0000256" key="1">
    <source>
        <dbReference type="ARBA" id="ARBA00001964"/>
    </source>
</evidence>
<dbReference type="EMBL" id="JACYFG010000036">
    <property type="protein sequence ID" value="MBD5780504.1"/>
    <property type="molecule type" value="Genomic_DNA"/>
</dbReference>
<dbReference type="SUPFAM" id="SSF52518">
    <property type="entry name" value="Thiamin diphosphate-binding fold (THDP-binding)"/>
    <property type="match status" value="2"/>
</dbReference>
<dbReference type="GO" id="GO:0030976">
    <property type="term" value="F:thiamine pyrophosphate binding"/>
    <property type="evidence" value="ECO:0007669"/>
    <property type="project" value="InterPro"/>
</dbReference>
<dbReference type="RefSeq" id="WP_191617604.1">
    <property type="nucleotide sequence ID" value="NZ_JACYFG010000036.1"/>
</dbReference>
<comment type="similarity">
    <text evidence="3">Belongs to the alpha-ketoglutarate dehydrogenase family.</text>
</comment>
<comment type="cofactor">
    <cofactor evidence="1">
        <name>thiamine diphosphate</name>
        <dbReference type="ChEBI" id="CHEBI:58937"/>
    </cofactor>
</comment>
<dbReference type="Gene3D" id="3.40.50.11610">
    <property type="entry name" value="Multifunctional 2-oxoglutarate metabolism enzyme, C-terminal domain"/>
    <property type="match status" value="1"/>
</dbReference>
<keyword evidence="7" id="KW-0786">Thiamine pyrophosphate</keyword>
<keyword evidence="11" id="KW-1185">Reference proteome</keyword>
<dbReference type="NCBIfam" id="NF008907">
    <property type="entry name" value="PRK12270.1"/>
    <property type="match status" value="1"/>
</dbReference>
<dbReference type="GO" id="GO:0005829">
    <property type="term" value="C:cytosol"/>
    <property type="evidence" value="ECO:0007669"/>
    <property type="project" value="TreeGrafter"/>
</dbReference>
<dbReference type="InterPro" id="IPR031717">
    <property type="entry name" value="ODO-1/KGD_C"/>
</dbReference>
<keyword evidence="6 10" id="KW-0560">Oxidoreductase</keyword>
<dbReference type="AlphaFoldDB" id="A0A927F8X4"/>
<dbReference type="Pfam" id="PF00676">
    <property type="entry name" value="E1_dh"/>
    <property type="match status" value="1"/>
</dbReference>
<dbReference type="Proteomes" id="UP000622317">
    <property type="component" value="Unassembled WGS sequence"/>
</dbReference>
<evidence type="ECO:0000313" key="10">
    <source>
        <dbReference type="EMBL" id="MBD5780504.1"/>
    </source>
</evidence>
<dbReference type="InterPro" id="IPR001017">
    <property type="entry name" value="DH_E1"/>
</dbReference>
<dbReference type="Gene3D" id="3.40.50.970">
    <property type="match status" value="1"/>
</dbReference>
<accession>A0A927F8X4</accession>
<evidence type="ECO:0000256" key="3">
    <source>
        <dbReference type="ARBA" id="ARBA00006936"/>
    </source>
</evidence>
<dbReference type="EC" id="1.2.4.2" evidence="4"/>
<protein>
    <recommendedName>
        <fullName evidence="5">2-oxoglutarate dehydrogenase E1 component</fullName>
        <ecNumber evidence="4">1.2.4.2</ecNumber>
    </recommendedName>
    <alternativeName>
        <fullName evidence="8">Alpha-ketoglutarate dehydrogenase</fullName>
    </alternativeName>
</protein>
<dbReference type="Gene3D" id="3.40.50.12470">
    <property type="match status" value="1"/>
</dbReference>
<evidence type="ECO:0000256" key="5">
    <source>
        <dbReference type="ARBA" id="ARBA00013321"/>
    </source>
</evidence>
<dbReference type="Pfam" id="PF16078">
    <property type="entry name" value="2-oxogl_dehyd_N"/>
    <property type="match status" value="1"/>
</dbReference>
<gene>
    <name evidence="10" type="ORF">IEN85_13470</name>
</gene>